<dbReference type="CDD" id="cd03769">
    <property type="entry name" value="SR_IS607_transposase_like"/>
    <property type="match status" value="1"/>
</dbReference>
<evidence type="ECO:0000313" key="3">
    <source>
        <dbReference type="Proteomes" id="UP000319252"/>
    </source>
</evidence>
<dbReference type="InterPro" id="IPR048046">
    <property type="entry name" value="Transpos_IS607"/>
</dbReference>
<sequence length="200" mass="22404">MNLMLVKEWARLEGLHPQTVWKWCRQGTMPVPVEQTPTGMWLIHDPKYETASQPSPAGSRTVCYARVSSGGRKGDLQRQADRLKAFAVGMGVEHPEIVTETGSGVNGNRRKLNRLLADPTVGTIIVEHRDRLARMNMGLVESALKAQGRRIIVVDDTELDDDLVRDMTEVLTSFCARLYGRRGAEHRAEKALEAMRDARV</sequence>
<proteinExistence type="predicted"/>
<dbReference type="GO" id="GO:0003677">
    <property type="term" value="F:DNA binding"/>
    <property type="evidence" value="ECO:0007669"/>
    <property type="project" value="InterPro"/>
</dbReference>
<dbReference type="InterPro" id="IPR041718">
    <property type="entry name" value="IS607_transposase-like"/>
</dbReference>
<dbReference type="InterPro" id="IPR006119">
    <property type="entry name" value="Resolv_N"/>
</dbReference>
<reference evidence="2 3" key="1">
    <citation type="submission" date="2019-07" db="EMBL/GenBank/DDBJ databases">
        <authorList>
            <person name="Chang H.-W."/>
            <person name="Raman A."/>
            <person name="Venkatesh S."/>
            <person name="Gehrig J."/>
        </authorList>
    </citation>
    <scope>NUCLEOTIDE SEQUENCE [LARGE SCALE GENOMIC DNA]</scope>
    <source>
        <strain evidence="2">B.longum_ssp_infantis_4</strain>
    </source>
</reference>
<dbReference type="InterPro" id="IPR036162">
    <property type="entry name" value="Resolvase-like_N_sf"/>
</dbReference>
<dbReference type="PANTHER" id="PTHR36172">
    <property type="match status" value="1"/>
</dbReference>
<gene>
    <name evidence="2" type="ORF">BLONGUMMC1_00765</name>
</gene>
<dbReference type="GO" id="GO:0000150">
    <property type="term" value="F:DNA strand exchange activity"/>
    <property type="evidence" value="ECO:0007669"/>
    <property type="project" value="InterPro"/>
</dbReference>
<dbReference type="InterPro" id="IPR051491">
    <property type="entry name" value="Recombinase/Transposase-rel"/>
</dbReference>
<dbReference type="PROSITE" id="PS51736">
    <property type="entry name" value="RECOMBINASES_3"/>
    <property type="match status" value="1"/>
</dbReference>
<dbReference type="SUPFAM" id="SSF53041">
    <property type="entry name" value="Resolvase-like"/>
    <property type="match status" value="1"/>
</dbReference>
<accession>A0A564RY60</accession>
<organism evidence="2 3">
    <name type="scientific">Bifidobacterium longum subsp. infantis</name>
    <dbReference type="NCBI Taxonomy" id="1682"/>
    <lineage>
        <taxon>Bacteria</taxon>
        <taxon>Bacillati</taxon>
        <taxon>Actinomycetota</taxon>
        <taxon>Actinomycetes</taxon>
        <taxon>Bifidobacteriales</taxon>
        <taxon>Bifidobacteriaceae</taxon>
        <taxon>Bifidobacterium</taxon>
    </lineage>
</organism>
<evidence type="ECO:0000259" key="1">
    <source>
        <dbReference type="PROSITE" id="PS51736"/>
    </source>
</evidence>
<dbReference type="AlphaFoldDB" id="A0A564RY60"/>
<feature type="domain" description="Resolvase/invertase-type recombinase catalytic" evidence="1">
    <location>
        <begin position="60"/>
        <end position="198"/>
    </location>
</feature>
<dbReference type="SMART" id="SM00857">
    <property type="entry name" value="Resolvase"/>
    <property type="match status" value="1"/>
</dbReference>
<dbReference type="Proteomes" id="UP000319252">
    <property type="component" value="Unassembled WGS sequence"/>
</dbReference>
<dbReference type="Gene3D" id="1.10.287.2170">
    <property type="match status" value="1"/>
</dbReference>
<dbReference type="PANTHER" id="PTHR36172:SF1">
    <property type="entry name" value="RESOLVASE-RELATED"/>
    <property type="match status" value="1"/>
</dbReference>
<dbReference type="Gene3D" id="3.40.50.1390">
    <property type="entry name" value="Resolvase, N-terminal catalytic domain"/>
    <property type="match status" value="1"/>
</dbReference>
<protein>
    <recommendedName>
        <fullName evidence="1">Resolvase/invertase-type recombinase catalytic domain-containing protein</fullName>
    </recommendedName>
</protein>
<evidence type="ECO:0000313" key="2">
    <source>
        <dbReference type="EMBL" id="VUW82630.1"/>
    </source>
</evidence>
<dbReference type="NCBIfam" id="NF033518">
    <property type="entry name" value="transpos_IS607"/>
    <property type="match status" value="1"/>
</dbReference>
<name>A0A564RY60_BIFLI</name>
<dbReference type="EMBL" id="CABHML010000032">
    <property type="protein sequence ID" value="VUW82630.1"/>
    <property type="molecule type" value="Genomic_DNA"/>
</dbReference>
<dbReference type="Pfam" id="PF00239">
    <property type="entry name" value="Resolvase"/>
    <property type="match status" value="1"/>
</dbReference>